<dbReference type="eggNOG" id="ENOG503070W">
    <property type="taxonomic scope" value="Bacteria"/>
</dbReference>
<feature type="compositionally biased region" description="Pro residues" evidence="1">
    <location>
        <begin position="83"/>
        <end position="92"/>
    </location>
</feature>
<dbReference type="EMBL" id="CP001821">
    <property type="protein sequence ID" value="ACZ30606.1"/>
    <property type="molecule type" value="Genomic_DNA"/>
</dbReference>
<gene>
    <name evidence="2" type="ordered locus">Xcel_1576</name>
</gene>
<sequence length="177" mass="18705">MKHLTPDPGTLRRASITVREDSTLDVRLDGHPFDGASEWTPVGPPAIGMVLDKLRTVTGERTRVDIRLADGTQDVEFLVPDQSPEPPAPSAPNQPTTTVRHTRGGTVFGVSQGGFRPGEKVSIAVVVSTSDADIDGVANLRLPPGLLAGRPFTMLLLGHKSGSVVIHDPHEAARSAA</sequence>
<evidence type="ECO:0000256" key="1">
    <source>
        <dbReference type="SAM" id="MobiDB-lite"/>
    </source>
</evidence>
<organism evidence="2 3">
    <name type="scientific">Xylanimonas cellulosilytica (strain DSM 15894 / JCM 12276 / CECT 5975 / KCTC 9989 / LMG 20990 / NBRC 107835 / XIL07)</name>
    <dbReference type="NCBI Taxonomy" id="446471"/>
    <lineage>
        <taxon>Bacteria</taxon>
        <taxon>Bacillati</taxon>
        <taxon>Actinomycetota</taxon>
        <taxon>Actinomycetes</taxon>
        <taxon>Micrococcales</taxon>
        <taxon>Promicromonosporaceae</taxon>
        <taxon>Xylanimonas</taxon>
    </lineage>
</organism>
<dbReference type="STRING" id="446471.Xcel_1576"/>
<dbReference type="KEGG" id="xce:Xcel_1576"/>
<dbReference type="HOGENOM" id="CLU_1517351_0_0_11"/>
<evidence type="ECO:0000313" key="2">
    <source>
        <dbReference type="EMBL" id="ACZ30606.1"/>
    </source>
</evidence>
<feature type="region of interest" description="Disordered" evidence="1">
    <location>
        <begin position="79"/>
        <end position="100"/>
    </location>
</feature>
<dbReference type="AlphaFoldDB" id="D1BSB4"/>
<proteinExistence type="predicted"/>
<dbReference type="Proteomes" id="UP000002255">
    <property type="component" value="Chromosome"/>
</dbReference>
<evidence type="ECO:0000313" key="3">
    <source>
        <dbReference type="Proteomes" id="UP000002255"/>
    </source>
</evidence>
<name>D1BSB4_XYLCX</name>
<dbReference type="RefSeq" id="WP_012878348.1">
    <property type="nucleotide sequence ID" value="NC_013530.1"/>
</dbReference>
<reference evidence="2 3" key="2">
    <citation type="journal article" date="2010" name="Stand. Genomic Sci.">
        <title>Complete genome sequence of Xylanimonas cellulosilytica type strain (XIL07).</title>
        <authorList>
            <person name="Foster B."/>
            <person name="Pukall R."/>
            <person name="Abt B."/>
            <person name="Nolan M."/>
            <person name="Glavina Del Rio T."/>
            <person name="Chen F."/>
            <person name="Lucas S."/>
            <person name="Tice H."/>
            <person name="Pitluck S."/>
            <person name="Cheng J.-F."/>
            <person name="Chertkov O."/>
            <person name="Brettin T."/>
            <person name="Han C."/>
            <person name="Detter J.C."/>
            <person name="Bruce D."/>
            <person name="Goodwin L."/>
            <person name="Ivanova N."/>
            <person name="Mavromatis K."/>
            <person name="Pati A."/>
            <person name="Mikhailova N."/>
            <person name="Chen A."/>
            <person name="Palaniappan K."/>
            <person name="Land M."/>
            <person name="Hauser L."/>
            <person name="Chang Y.-J."/>
            <person name="Jeffries C.D."/>
            <person name="Chain P."/>
            <person name="Rohde M."/>
            <person name="Goeker M."/>
            <person name="Bristow J."/>
            <person name="Eisen J.A."/>
            <person name="Markowitz V."/>
            <person name="Hugenholtz P."/>
            <person name="Kyrpides N.C."/>
            <person name="Klenk H.-P."/>
            <person name="Lapidus A."/>
        </authorList>
    </citation>
    <scope>NUCLEOTIDE SEQUENCE [LARGE SCALE GENOMIC DNA]</scope>
    <source>
        <strain evidence="3">DSM 15894 / CECT 5975 / LMG 20990 / XIL07</strain>
    </source>
</reference>
<protein>
    <submittedName>
        <fullName evidence="2">Uncharacterized protein</fullName>
    </submittedName>
</protein>
<keyword evidence="3" id="KW-1185">Reference proteome</keyword>
<reference evidence="3" key="1">
    <citation type="submission" date="2009-11" db="EMBL/GenBank/DDBJ databases">
        <title>The complete chromosome of Xylanimonas cellulosilytica DSM 15894.</title>
        <authorList>
            <consortium name="US DOE Joint Genome Institute (JGI-PGF)"/>
            <person name="Lucas S."/>
            <person name="Copeland A."/>
            <person name="Lapidus A."/>
            <person name="Glavina del Rio T."/>
            <person name="Dalin E."/>
            <person name="Tice H."/>
            <person name="Bruce D."/>
            <person name="Goodwin L."/>
            <person name="Pitluck S."/>
            <person name="Kyrpides N."/>
            <person name="Mavromatis K."/>
            <person name="Ivanova N."/>
            <person name="Mikhailova N."/>
            <person name="Foster B."/>
            <person name="Clum A."/>
            <person name="Brettin T."/>
            <person name="Detter J.C."/>
            <person name="Han C."/>
            <person name="Larimer F."/>
            <person name="Land M."/>
            <person name="Hauser L."/>
            <person name="Markowitz V."/>
            <person name="Cheng J.F."/>
            <person name="Hugenholtz P."/>
            <person name="Woyke T."/>
            <person name="Wu D."/>
            <person name="Gehrich-Schroeter G."/>
            <person name="Schneider S."/>
            <person name="Pukall S.R."/>
            <person name="Klenk H.P."/>
            <person name="Eisen J.A."/>
        </authorList>
    </citation>
    <scope>NUCLEOTIDE SEQUENCE [LARGE SCALE GENOMIC DNA]</scope>
    <source>
        <strain evidence="3">DSM 15894 / CECT 5975 / LMG 20990 / XIL07</strain>
    </source>
</reference>
<dbReference type="OrthoDB" id="5146981at2"/>
<accession>D1BSB4</accession>